<dbReference type="AlphaFoldDB" id="A0AA48HC35"/>
<name>A0AA48HC35_9FLAO</name>
<feature type="transmembrane region" description="Helical" evidence="1">
    <location>
        <begin position="12"/>
        <end position="30"/>
    </location>
</feature>
<gene>
    <name evidence="2" type="ORF">MACH07_21990</name>
</gene>
<protein>
    <submittedName>
        <fullName evidence="2">Uncharacterized protein</fullName>
    </submittedName>
</protein>
<evidence type="ECO:0000313" key="3">
    <source>
        <dbReference type="Proteomes" id="UP001330184"/>
    </source>
</evidence>
<proteinExistence type="predicted"/>
<sequence>MENDFLKNLIPPTLSLIVSSGLAILVGIFIEKFKNRKRRISYRIFTQNLKPNISSNLGGNLRITLNEREIENLKSARIVLENENNIDLENVEVQFVLSPGAVFQGNEGYVQNSLSWLQWTSQHNDLFNDVLREFEALPLNENGLKDIPHNLQNKINYVNRNQFFLIPVFNRKEKANFNFLYENPLDGSEATISISLVHKSVSLIEKNDEDKLEKKRILKSVVVGTVVAVILVSILSYYYPNHRIYIIVASIIGWSYSVVGYSILELIKRLKAFFR</sequence>
<dbReference type="Proteomes" id="UP001330184">
    <property type="component" value="Chromosome"/>
</dbReference>
<keyword evidence="1" id="KW-1133">Transmembrane helix</keyword>
<organism evidence="2 3">
    <name type="scientific">Flagellimonas marinaquae</name>
    <dbReference type="NCBI Taxonomy" id="254955"/>
    <lineage>
        <taxon>Bacteria</taxon>
        <taxon>Pseudomonadati</taxon>
        <taxon>Bacteroidota</taxon>
        <taxon>Flavobacteriia</taxon>
        <taxon>Flavobacteriales</taxon>
        <taxon>Flavobacteriaceae</taxon>
        <taxon>Flagellimonas</taxon>
    </lineage>
</organism>
<keyword evidence="3" id="KW-1185">Reference proteome</keyword>
<dbReference type="RefSeq" id="WP_338193798.1">
    <property type="nucleotide sequence ID" value="NZ_AP027268.1"/>
</dbReference>
<dbReference type="EMBL" id="AP027268">
    <property type="protein sequence ID" value="BDW93367.1"/>
    <property type="molecule type" value="Genomic_DNA"/>
</dbReference>
<keyword evidence="1" id="KW-0472">Membrane</keyword>
<evidence type="ECO:0000313" key="2">
    <source>
        <dbReference type="EMBL" id="BDW93367.1"/>
    </source>
</evidence>
<evidence type="ECO:0000256" key="1">
    <source>
        <dbReference type="SAM" id="Phobius"/>
    </source>
</evidence>
<reference evidence="2 3" key="1">
    <citation type="submission" date="2023-01" db="EMBL/GenBank/DDBJ databases">
        <title>Complete genome sequence of Muricauda aquimarina strain IFOP_LL357.</title>
        <authorList>
            <person name="Gajardo G."/>
            <person name="Ueki S."/>
            <person name="Maruyama F."/>
        </authorList>
    </citation>
    <scope>NUCLEOTIDE SEQUENCE [LARGE SCALE GENOMIC DNA]</scope>
    <source>
        <strain evidence="2 3">IFOP_LL357</strain>
    </source>
</reference>
<feature type="transmembrane region" description="Helical" evidence="1">
    <location>
        <begin position="217"/>
        <end position="238"/>
    </location>
</feature>
<feature type="transmembrane region" description="Helical" evidence="1">
    <location>
        <begin position="244"/>
        <end position="267"/>
    </location>
</feature>
<keyword evidence="1" id="KW-0812">Transmembrane</keyword>
<accession>A0AA48HC35</accession>